<dbReference type="RefSeq" id="WP_135419667.1">
    <property type="nucleotide sequence ID" value="NZ_SRLB01000051.1"/>
</dbReference>
<dbReference type="GO" id="GO:0016829">
    <property type="term" value="F:lyase activity"/>
    <property type="evidence" value="ECO:0007669"/>
    <property type="project" value="UniProtKB-KW"/>
</dbReference>
<dbReference type="OrthoDB" id="9785398at2"/>
<accession>A0A4Z0ND90</accession>
<dbReference type="Proteomes" id="UP000297535">
    <property type="component" value="Unassembled WGS sequence"/>
</dbReference>
<proteinExistence type="predicted"/>
<protein>
    <submittedName>
        <fullName evidence="1">Isocitrate lyase/phosphoenolpyruvate mutase family protein</fullName>
    </submittedName>
</protein>
<reference evidence="1 2" key="1">
    <citation type="submission" date="2019-04" db="EMBL/GenBank/DDBJ databases">
        <authorList>
            <person name="Feng G."/>
            <person name="Zhu H."/>
        </authorList>
    </citation>
    <scope>NUCLEOTIDE SEQUENCE [LARGE SCALE GENOMIC DNA]</scope>
    <source>
        <strain evidence="1 2">6HR-1</strain>
    </source>
</reference>
<dbReference type="PANTHER" id="PTHR42905:SF16">
    <property type="entry name" value="CARBOXYPHOSPHONOENOLPYRUVATE PHOSPHONOMUTASE-LIKE PROTEIN (AFU_ORTHOLOGUE AFUA_5G07230)"/>
    <property type="match status" value="1"/>
</dbReference>
<dbReference type="AlphaFoldDB" id="A0A4Z0ND90"/>
<name>A0A4Z0ND90_9HYPH</name>
<keyword evidence="1" id="KW-0670">Pyruvate</keyword>
<dbReference type="SUPFAM" id="SSF51621">
    <property type="entry name" value="Phosphoenolpyruvate/pyruvate domain"/>
    <property type="match status" value="1"/>
</dbReference>
<evidence type="ECO:0000313" key="2">
    <source>
        <dbReference type="Proteomes" id="UP000297535"/>
    </source>
</evidence>
<dbReference type="Gene3D" id="3.20.20.60">
    <property type="entry name" value="Phosphoenolpyruvate-binding domains"/>
    <property type="match status" value="1"/>
</dbReference>
<dbReference type="InterPro" id="IPR040442">
    <property type="entry name" value="Pyrv_kinase-like_dom_sf"/>
</dbReference>
<dbReference type="EMBL" id="SRLB01000051">
    <property type="protein sequence ID" value="TGD93313.1"/>
    <property type="molecule type" value="Genomic_DNA"/>
</dbReference>
<comment type="caution">
    <text evidence="1">The sequence shown here is derived from an EMBL/GenBank/DDBJ whole genome shotgun (WGS) entry which is preliminary data.</text>
</comment>
<dbReference type="CDD" id="cd00377">
    <property type="entry name" value="ICL_PEPM"/>
    <property type="match status" value="1"/>
</dbReference>
<dbReference type="InterPro" id="IPR039556">
    <property type="entry name" value="ICL/PEPM"/>
</dbReference>
<dbReference type="InterPro" id="IPR015813">
    <property type="entry name" value="Pyrv/PenolPyrv_kinase-like_dom"/>
</dbReference>
<keyword evidence="1" id="KW-0456">Lyase</keyword>
<dbReference type="PANTHER" id="PTHR42905">
    <property type="entry name" value="PHOSPHOENOLPYRUVATE CARBOXYLASE"/>
    <property type="match status" value="1"/>
</dbReference>
<sequence>MPATIGQLTRFASRHAEPGILVLPNAWNAGSAILMAEAGFEFIATTSAGIAHALGVPEGVLRRDEMVAQVAHIVRAVDVPVTADLEDGYGPRPEDVATTLAAVIEVGVAGANIEDSGVGGDPCLIEAERMCDRIRAARDVIARTDRPFVLNVRTDPYLVRRNSAFAEANFAEAVRRAGAYAAAGADCVFIPGAMDAATVERLAASIDAPLNVLGARGGSESTLTIADFARLGVRRVSIGGSLALAAMGLVRDALASMREGDFIFSQGAPTNAEMDIVMSEFASRSILNGTTLA</sequence>
<evidence type="ECO:0000313" key="1">
    <source>
        <dbReference type="EMBL" id="TGD93313.1"/>
    </source>
</evidence>
<keyword evidence="2" id="KW-1185">Reference proteome</keyword>
<gene>
    <name evidence="1" type="ORF">EU555_33540</name>
</gene>
<organism evidence="1 2">
    <name type="scientific">Methylobacterium nonmethylotrophicum</name>
    <dbReference type="NCBI Taxonomy" id="1141884"/>
    <lineage>
        <taxon>Bacteria</taxon>
        <taxon>Pseudomonadati</taxon>
        <taxon>Pseudomonadota</taxon>
        <taxon>Alphaproteobacteria</taxon>
        <taxon>Hyphomicrobiales</taxon>
        <taxon>Methylobacteriaceae</taxon>
        <taxon>Methylobacterium</taxon>
    </lineage>
</organism>
<dbReference type="Pfam" id="PF13714">
    <property type="entry name" value="PEP_mutase"/>
    <property type="match status" value="1"/>
</dbReference>